<dbReference type="Gene3D" id="3.40.1410.10">
    <property type="entry name" value="Chorismate lyase-like"/>
    <property type="match status" value="1"/>
</dbReference>
<dbReference type="Proteomes" id="UP000672097">
    <property type="component" value="Unassembled WGS sequence"/>
</dbReference>
<dbReference type="InterPro" id="IPR036388">
    <property type="entry name" value="WH-like_DNA-bd_sf"/>
</dbReference>
<name>A0ABS5E050_9BURK</name>
<dbReference type="PANTHER" id="PTHR44846">
    <property type="entry name" value="MANNOSYL-D-GLYCERATE TRANSPORT/METABOLISM SYSTEM REPRESSOR MNGR-RELATED"/>
    <property type="match status" value="1"/>
</dbReference>
<dbReference type="Pfam" id="PF07702">
    <property type="entry name" value="UTRA"/>
    <property type="match status" value="1"/>
</dbReference>
<dbReference type="InterPro" id="IPR050679">
    <property type="entry name" value="Bact_HTH_transcr_reg"/>
</dbReference>
<dbReference type="InterPro" id="IPR010248">
    <property type="entry name" value="His_ut_repres"/>
</dbReference>
<dbReference type="NCBIfam" id="TIGR02018">
    <property type="entry name" value="his_ut_repres"/>
    <property type="match status" value="1"/>
</dbReference>
<evidence type="ECO:0000256" key="3">
    <source>
        <dbReference type="ARBA" id="ARBA00023163"/>
    </source>
</evidence>
<evidence type="ECO:0000256" key="1">
    <source>
        <dbReference type="ARBA" id="ARBA00023015"/>
    </source>
</evidence>
<protein>
    <recommendedName>
        <fullName evidence="4">Histidine utilization repressor</fullName>
    </recommendedName>
</protein>
<feature type="domain" description="HTH gntR-type" evidence="5">
    <location>
        <begin position="8"/>
        <end position="76"/>
    </location>
</feature>
<keyword evidence="7" id="KW-1185">Reference proteome</keyword>
<dbReference type="PANTHER" id="PTHR44846:SF16">
    <property type="entry name" value="TRANSCRIPTIONAL REGULATOR PHNF-RELATED"/>
    <property type="match status" value="1"/>
</dbReference>
<dbReference type="SMART" id="SM00345">
    <property type="entry name" value="HTH_GNTR"/>
    <property type="match status" value="1"/>
</dbReference>
<dbReference type="EMBL" id="JAGQDG010000005">
    <property type="protein sequence ID" value="MBQ0936689.1"/>
    <property type="molecule type" value="Genomic_DNA"/>
</dbReference>
<dbReference type="Pfam" id="PF00392">
    <property type="entry name" value="GntR"/>
    <property type="match status" value="1"/>
</dbReference>
<organism evidence="6 7">
    <name type="scientific">Ideonella paludis</name>
    <dbReference type="NCBI Taxonomy" id="1233411"/>
    <lineage>
        <taxon>Bacteria</taxon>
        <taxon>Pseudomonadati</taxon>
        <taxon>Pseudomonadota</taxon>
        <taxon>Betaproteobacteria</taxon>
        <taxon>Burkholderiales</taxon>
        <taxon>Sphaerotilaceae</taxon>
        <taxon>Ideonella</taxon>
    </lineage>
</organism>
<dbReference type="PROSITE" id="PS50949">
    <property type="entry name" value="HTH_GNTR"/>
    <property type="match status" value="1"/>
</dbReference>
<evidence type="ECO:0000313" key="6">
    <source>
        <dbReference type="EMBL" id="MBQ0936689.1"/>
    </source>
</evidence>
<dbReference type="PRINTS" id="PR00035">
    <property type="entry name" value="HTHGNTR"/>
</dbReference>
<sequence length="238" mass="26087">MNAAAQNLAPYARVKQHLKDGLAEGLWPPGVQMPSESELVAQFGVSRMTVNRALKELQAEGLVNRVQGVGSFAAPLHKVSSMLRLRDVHDEIAERGHVHQAQVHLQTTEAATKGLAAQLGLKPGTKVFHTCIVHLENGVPLQVEDRYVNPTEAPDYLAQDFSQTTPTHYLFEATALWRAQYTIESSLPTAQEAQWLGIAAADPCLVVVRRTMSRTGVITLARLVHPGGRYVLEGQFEP</sequence>
<dbReference type="SUPFAM" id="SSF46785">
    <property type="entry name" value="Winged helix' DNA-binding domain"/>
    <property type="match status" value="1"/>
</dbReference>
<evidence type="ECO:0000259" key="5">
    <source>
        <dbReference type="PROSITE" id="PS50949"/>
    </source>
</evidence>
<evidence type="ECO:0000313" key="7">
    <source>
        <dbReference type="Proteomes" id="UP000672097"/>
    </source>
</evidence>
<comment type="caution">
    <text evidence="6">The sequence shown here is derived from an EMBL/GenBank/DDBJ whole genome shotgun (WGS) entry which is preliminary data.</text>
</comment>
<dbReference type="InterPro" id="IPR028978">
    <property type="entry name" value="Chorismate_lyase_/UTRA_dom_sf"/>
</dbReference>
<gene>
    <name evidence="6" type="primary">hutC</name>
    <name evidence="6" type="ORF">KAK11_15255</name>
</gene>
<keyword evidence="1" id="KW-0805">Transcription regulation</keyword>
<evidence type="ECO:0000256" key="4">
    <source>
        <dbReference type="NCBIfam" id="TIGR02018"/>
    </source>
</evidence>
<dbReference type="SUPFAM" id="SSF64288">
    <property type="entry name" value="Chorismate lyase-like"/>
    <property type="match status" value="1"/>
</dbReference>
<dbReference type="Gene3D" id="1.10.10.10">
    <property type="entry name" value="Winged helix-like DNA-binding domain superfamily/Winged helix DNA-binding domain"/>
    <property type="match status" value="1"/>
</dbReference>
<dbReference type="SMART" id="SM00866">
    <property type="entry name" value="UTRA"/>
    <property type="match status" value="1"/>
</dbReference>
<accession>A0ABS5E050</accession>
<dbReference type="CDD" id="cd07377">
    <property type="entry name" value="WHTH_GntR"/>
    <property type="match status" value="1"/>
</dbReference>
<dbReference type="InterPro" id="IPR036390">
    <property type="entry name" value="WH_DNA-bd_sf"/>
</dbReference>
<dbReference type="InterPro" id="IPR000524">
    <property type="entry name" value="Tscrpt_reg_HTH_GntR"/>
</dbReference>
<keyword evidence="2" id="KW-0238">DNA-binding</keyword>
<proteinExistence type="predicted"/>
<dbReference type="RefSeq" id="WP_210810054.1">
    <property type="nucleotide sequence ID" value="NZ_JAGQDG010000005.1"/>
</dbReference>
<dbReference type="InterPro" id="IPR011663">
    <property type="entry name" value="UTRA"/>
</dbReference>
<keyword evidence="3" id="KW-0804">Transcription</keyword>
<reference evidence="6 7" key="1">
    <citation type="submission" date="2021-04" db="EMBL/GenBank/DDBJ databases">
        <title>The genome sequence of type strain Ideonella paludis KCTC 32238.</title>
        <authorList>
            <person name="Liu Y."/>
        </authorList>
    </citation>
    <scope>NUCLEOTIDE SEQUENCE [LARGE SCALE GENOMIC DNA]</scope>
    <source>
        <strain evidence="6 7">KCTC 32238</strain>
    </source>
</reference>
<evidence type="ECO:0000256" key="2">
    <source>
        <dbReference type="ARBA" id="ARBA00023125"/>
    </source>
</evidence>